<evidence type="ECO:0000256" key="1">
    <source>
        <dbReference type="SAM" id="MobiDB-lite"/>
    </source>
</evidence>
<reference evidence="2" key="1">
    <citation type="submission" date="2021-06" db="EMBL/GenBank/DDBJ databases">
        <authorList>
            <person name="Kallberg Y."/>
            <person name="Tangrot J."/>
            <person name="Rosling A."/>
        </authorList>
    </citation>
    <scope>NUCLEOTIDE SEQUENCE</scope>
    <source>
        <strain evidence="2">MA453B</strain>
    </source>
</reference>
<evidence type="ECO:0000313" key="2">
    <source>
        <dbReference type="EMBL" id="CAG8689226.1"/>
    </source>
</evidence>
<organism evidence="2 3">
    <name type="scientific">Dentiscutata erythropus</name>
    <dbReference type="NCBI Taxonomy" id="1348616"/>
    <lineage>
        <taxon>Eukaryota</taxon>
        <taxon>Fungi</taxon>
        <taxon>Fungi incertae sedis</taxon>
        <taxon>Mucoromycota</taxon>
        <taxon>Glomeromycotina</taxon>
        <taxon>Glomeromycetes</taxon>
        <taxon>Diversisporales</taxon>
        <taxon>Gigasporaceae</taxon>
        <taxon>Dentiscutata</taxon>
    </lineage>
</organism>
<comment type="caution">
    <text evidence="2">The sequence shown here is derived from an EMBL/GenBank/DDBJ whole genome shotgun (WGS) entry which is preliminary data.</text>
</comment>
<gene>
    <name evidence="2" type="ORF">DERYTH_LOCUS12263</name>
</gene>
<feature type="compositionally biased region" description="Polar residues" evidence="1">
    <location>
        <begin position="21"/>
        <end position="35"/>
    </location>
</feature>
<protein>
    <submittedName>
        <fullName evidence="2">4885_t:CDS:1</fullName>
    </submittedName>
</protein>
<proteinExistence type="predicted"/>
<dbReference type="OrthoDB" id="2469815at2759"/>
<sequence length="181" mass="21022">MSTYDQYQFSSYLNEDRLDSNESNELNASDLSKNPNDPEIEYIESNSNLPEQSISHNNGVTVIANSLGKKILKKKVFTQSKRSRPNKSWVWHYFRQSKPDKKAYCKVKIMQDGNKVVCGHNYELTTGTGNLKAYLRQVHRILPPEENNKNVQLTNIVSNQPSLYDFINKKRPYHLLNKKKL</sequence>
<dbReference type="Proteomes" id="UP000789405">
    <property type="component" value="Unassembled WGS sequence"/>
</dbReference>
<evidence type="ECO:0000313" key="3">
    <source>
        <dbReference type="Proteomes" id="UP000789405"/>
    </source>
</evidence>
<keyword evidence="3" id="KW-1185">Reference proteome</keyword>
<dbReference type="AlphaFoldDB" id="A0A9N9ET92"/>
<feature type="region of interest" description="Disordered" evidence="1">
    <location>
        <begin position="18"/>
        <end position="37"/>
    </location>
</feature>
<dbReference type="EMBL" id="CAJVPY010007946">
    <property type="protein sequence ID" value="CAG8689226.1"/>
    <property type="molecule type" value="Genomic_DNA"/>
</dbReference>
<accession>A0A9N9ET92</accession>
<name>A0A9N9ET92_9GLOM</name>